<name>A0A7G9WKI3_9FIRM</name>
<proteinExistence type="predicted"/>
<dbReference type="AlphaFoldDB" id="A0A7G9WKI3"/>
<organism evidence="1 2">
    <name type="scientific">Caproicibacterium amylolyticum</name>
    <dbReference type="NCBI Taxonomy" id="2766537"/>
    <lineage>
        <taxon>Bacteria</taxon>
        <taxon>Bacillati</taxon>
        <taxon>Bacillota</taxon>
        <taxon>Clostridia</taxon>
        <taxon>Eubacteriales</taxon>
        <taxon>Oscillospiraceae</taxon>
        <taxon>Caproicibacterium</taxon>
    </lineage>
</organism>
<evidence type="ECO:0000313" key="2">
    <source>
        <dbReference type="Proteomes" id="UP000516046"/>
    </source>
</evidence>
<accession>A0A7G9WKI3</accession>
<protein>
    <submittedName>
        <fullName evidence="1">Uncharacterized protein</fullName>
    </submittedName>
</protein>
<keyword evidence="2" id="KW-1185">Reference proteome</keyword>
<dbReference type="EMBL" id="CP060696">
    <property type="protein sequence ID" value="QNO19195.1"/>
    <property type="molecule type" value="Genomic_DNA"/>
</dbReference>
<dbReference type="RefSeq" id="WP_212508264.1">
    <property type="nucleotide sequence ID" value="NZ_CP060696.1"/>
</dbReference>
<dbReference type="KEGG" id="caml:H6X83_06235"/>
<sequence>MDNIFFTGQFPYMYSRFFNNTPDLQDYFLSLPEDAQRAILSKDIQTEDELRDCITQYKLCE</sequence>
<gene>
    <name evidence="1" type="ORF">H6X83_06235</name>
</gene>
<evidence type="ECO:0000313" key="1">
    <source>
        <dbReference type="EMBL" id="QNO19195.1"/>
    </source>
</evidence>
<reference evidence="1 2" key="1">
    <citation type="submission" date="2020-08" db="EMBL/GenBank/DDBJ databases">
        <authorList>
            <person name="Ren C."/>
            <person name="Gu Y."/>
            <person name="Xu Y."/>
        </authorList>
    </citation>
    <scope>NUCLEOTIDE SEQUENCE [LARGE SCALE GENOMIC DNA]</scope>
    <source>
        <strain evidence="1 2">LBM18003</strain>
    </source>
</reference>
<dbReference type="Proteomes" id="UP000516046">
    <property type="component" value="Chromosome"/>
</dbReference>